<protein>
    <recommendedName>
        <fullName evidence="4">NADH-ubiquinone oxidoreductase chain 6</fullName>
        <ecNumber evidence="3">7.1.1.2</ecNumber>
    </recommendedName>
    <alternativeName>
        <fullName evidence="14">NADH dehydrogenase subunit 6</fullName>
    </alternativeName>
</protein>
<keyword evidence="12 17" id="KW-0496">Mitochondrion</keyword>
<evidence type="ECO:0000256" key="14">
    <source>
        <dbReference type="ARBA" id="ARBA00031019"/>
    </source>
</evidence>
<keyword evidence="8" id="KW-1278">Translocase</keyword>
<evidence type="ECO:0000256" key="11">
    <source>
        <dbReference type="ARBA" id="ARBA00023027"/>
    </source>
</evidence>
<name>A0A2H4ZQT3_9HYME</name>
<accession>A0A2H4ZQT3</accession>
<evidence type="ECO:0000256" key="5">
    <source>
        <dbReference type="ARBA" id="ARBA00022448"/>
    </source>
</evidence>
<sequence length="172" mass="20500">MNMMLMVMMIMNSLIFFSMKTPLSMGLMLMIQTLLISLYSGLMSSNFWYSYILFLIMIGGMLILFLYTSSISSNKKFNYNKKKMLMCLMITIILIFILMYSKFKFHTNFNYDMMSMKNIEIEENFLLKMSMNKLYNKPTNLIMILMINYLMLTMFIIVKITNIKMGPLRKYQ</sequence>
<keyword evidence="5" id="KW-0813">Transport</keyword>
<evidence type="ECO:0000256" key="6">
    <source>
        <dbReference type="ARBA" id="ARBA00022660"/>
    </source>
</evidence>
<organism evidence="17">
    <name type="scientific">Birmella discoidalisa</name>
    <dbReference type="NCBI Taxonomy" id="2060665"/>
    <lineage>
        <taxon>Eukaryota</taxon>
        <taxon>Metazoa</taxon>
        <taxon>Ecdysozoa</taxon>
        <taxon>Arthropoda</taxon>
        <taxon>Hexapoda</taxon>
        <taxon>Insecta</taxon>
        <taxon>Pterygota</taxon>
        <taxon>Neoptera</taxon>
        <taxon>Endopterygota</taxon>
        <taxon>Hymenoptera</taxon>
        <taxon>Tenthredinoidea</taxon>
        <taxon>Tenthredinidae</taxon>
        <taxon>Heterarthrinae</taxon>
        <taxon>Birmella</taxon>
    </lineage>
</organism>
<proteinExistence type="inferred from homology"/>
<keyword evidence="6" id="KW-0679">Respiratory chain</keyword>
<keyword evidence="9" id="KW-0249">Electron transport</keyword>
<keyword evidence="13 16" id="KW-0472">Membrane</keyword>
<evidence type="ECO:0000256" key="3">
    <source>
        <dbReference type="ARBA" id="ARBA00012944"/>
    </source>
</evidence>
<evidence type="ECO:0000256" key="4">
    <source>
        <dbReference type="ARBA" id="ARBA00021095"/>
    </source>
</evidence>
<dbReference type="EMBL" id="MF197548">
    <property type="protein sequence ID" value="AUG32896.1"/>
    <property type="molecule type" value="Genomic_DNA"/>
</dbReference>
<gene>
    <name evidence="17" type="primary">ND6</name>
</gene>
<evidence type="ECO:0000256" key="12">
    <source>
        <dbReference type="ARBA" id="ARBA00023128"/>
    </source>
</evidence>
<evidence type="ECO:0000256" key="2">
    <source>
        <dbReference type="ARBA" id="ARBA00005698"/>
    </source>
</evidence>
<comment type="similarity">
    <text evidence="2">Belongs to the complex I subunit 6 family.</text>
</comment>
<keyword evidence="7 16" id="KW-0812">Transmembrane</keyword>
<evidence type="ECO:0000313" key="17">
    <source>
        <dbReference type="EMBL" id="AUG32896.1"/>
    </source>
</evidence>
<evidence type="ECO:0000256" key="7">
    <source>
        <dbReference type="ARBA" id="ARBA00022692"/>
    </source>
</evidence>
<evidence type="ECO:0000256" key="16">
    <source>
        <dbReference type="SAM" id="Phobius"/>
    </source>
</evidence>
<evidence type="ECO:0000256" key="9">
    <source>
        <dbReference type="ARBA" id="ARBA00022982"/>
    </source>
</evidence>
<comment type="catalytic activity">
    <reaction evidence="15">
        <text>a ubiquinone + NADH + 5 H(+)(in) = a ubiquinol + NAD(+) + 4 H(+)(out)</text>
        <dbReference type="Rhea" id="RHEA:29091"/>
        <dbReference type="Rhea" id="RHEA-COMP:9565"/>
        <dbReference type="Rhea" id="RHEA-COMP:9566"/>
        <dbReference type="ChEBI" id="CHEBI:15378"/>
        <dbReference type="ChEBI" id="CHEBI:16389"/>
        <dbReference type="ChEBI" id="CHEBI:17976"/>
        <dbReference type="ChEBI" id="CHEBI:57540"/>
        <dbReference type="ChEBI" id="CHEBI:57945"/>
        <dbReference type="EC" id="7.1.1.2"/>
    </reaction>
</comment>
<evidence type="ECO:0000256" key="13">
    <source>
        <dbReference type="ARBA" id="ARBA00023136"/>
    </source>
</evidence>
<evidence type="ECO:0000256" key="1">
    <source>
        <dbReference type="ARBA" id="ARBA00004225"/>
    </source>
</evidence>
<feature type="transmembrane region" description="Helical" evidence="16">
    <location>
        <begin position="141"/>
        <end position="160"/>
    </location>
</feature>
<dbReference type="GO" id="GO:0008137">
    <property type="term" value="F:NADH dehydrogenase (ubiquinone) activity"/>
    <property type="evidence" value="ECO:0007669"/>
    <property type="project" value="UniProtKB-EC"/>
</dbReference>
<feature type="transmembrane region" description="Helical" evidence="16">
    <location>
        <begin position="50"/>
        <end position="72"/>
    </location>
</feature>
<dbReference type="PANTHER" id="PTHR11435">
    <property type="entry name" value="NADH UBIQUINONE OXIDOREDUCTASE SUBUNIT ND6"/>
    <property type="match status" value="1"/>
</dbReference>
<dbReference type="EC" id="7.1.1.2" evidence="3"/>
<feature type="transmembrane region" description="Helical" evidence="16">
    <location>
        <begin position="84"/>
        <end position="103"/>
    </location>
</feature>
<dbReference type="PANTHER" id="PTHR11435:SF1">
    <property type="entry name" value="NADH-UBIQUINONE OXIDOREDUCTASE CHAIN 6"/>
    <property type="match status" value="1"/>
</dbReference>
<geneLocation type="mitochondrion" evidence="17"/>
<comment type="subcellular location">
    <subcellularLocation>
        <location evidence="1">Mitochondrion membrane</location>
        <topology evidence="1">Multi-pass membrane protein</topology>
    </subcellularLocation>
</comment>
<dbReference type="AlphaFoldDB" id="A0A2H4ZQT3"/>
<reference evidence="17" key="1">
    <citation type="submission" date="2017-06" db="EMBL/GenBank/DDBJ databases">
        <title>Advancement in sequencing the mitochondrial genome of Birmella discoidalisa Wei, 1994 (Hymenoptera: Tenthredinidae) and the phylogenetic classification of Fenusiniry structures of sawflies.</title>
        <authorList>
            <person name="Wu R."/>
            <person name="Wei M."/>
            <person name="Liu M."/>
            <person name="Niu G."/>
        </authorList>
    </citation>
    <scope>NUCLEOTIDE SEQUENCE</scope>
</reference>
<keyword evidence="10 16" id="KW-1133">Transmembrane helix</keyword>
<keyword evidence="11" id="KW-0520">NAD</keyword>
<evidence type="ECO:0000256" key="8">
    <source>
        <dbReference type="ARBA" id="ARBA00022967"/>
    </source>
</evidence>
<dbReference type="InterPro" id="IPR050269">
    <property type="entry name" value="ComplexI_Subunit6"/>
</dbReference>
<dbReference type="GO" id="GO:0031966">
    <property type="term" value="C:mitochondrial membrane"/>
    <property type="evidence" value="ECO:0007669"/>
    <property type="project" value="UniProtKB-SubCell"/>
</dbReference>
<evidence type="ECO:0000256" key="15">
    <source>
        <dbReference type="ARBA" id="ARBA00049551"/>
    </source>
</evidence>
<evidence type="ECO:0000256" key="10">
    <source>
        <dbReference type="ARBA" id="ARBA00022989"/>
    </source>
</evidence>